<dbReference type="InterPro" id="IPR036291">
    <property type="entry name" value="NAD(P)-bd_dom_sf"/>
</dbReference>
<accession>A0A2W6P5T9</accession>
<evidence type="ECO:0000313" key="2">
    <source>
        <dbReference type="EMBL" id="PZT55020.1"/>
    </source>
</evidence>
<dbReference type="EMBL" id="QKWW01000038">
    <property type="protein sequence ID" value="PZT55020.1"/>
    <property type="molecule type" value="Genomic_DNA"/>
</dbReference>
<evidence type="ECO:0008006" key="4">
    <source>
        <dbReference type="Google" id="ProtNLM"/>
    </source>
</evidence>
<dbReference type="Pfam" id="PF00106">
    <property type="entry name" value="adh_short"/>
    <property type="match status" value="1"/>
</dbReference>
<gene>
    <name evidence="2" type="ORF">DN757_14220</name>
</gene>
<dbReference type="GO" id="GO:0016491">
    <property type="term" value="F:oxidoreductase activity"/>
    <property type="evidence" value="ECO:0007669"/>
    <property type="project" value="UniProtKB-KW"/>
</dbReference>
<comment type="caution">
    <text evidence="2">The sequence shown here is derived from an EMBL/GenBank/DDBJ whole genome shotgun (WGS) entry which is preliminary data.</text>
</comment>
<dbReference type="PANTHER" id="PTHR43157:SF31">
    <property type="entry name" value="PHOSPHATIDYLINOSITOL-GLYCAN BIOSYNTHESIS CLASS F PROTEIN"/>
    <property type="match status" value="1"/>
</dbReference>
<name>A0A2W6P5T9_9BACL</name>
<dbReference type="Proteomes" id="UP000249204">
    <property type="component" value="Unassembled WGS sequence"/>
</dbReference>
<dbReference type="RefSeq" id="WP_111270888.1">
    <property type="nucleotide sequence ID" value="NZ_JAHXMW010000016.1"/>
</dbReference>
<dbReference type="InterPro" id="IPR002347">
    <property type="entry name" value="SDR_fam"/>
</dbReference>
<dbReference type="PANTHER" id="PTHR43157">
    <property type="entry name" value="PHOSPHATIDYLINOSITOL-GLYCAN BIOSYNTHESIS CLASS F PROTEIN-RELATED"/>
    <property type="match status" value="1"/>
</dbReference>
<reference evidence="2 3" key="1">
    <citation type="submission" date="2018-06" db="EMBL/GenBank/DDBJ databases">
        <title>Isolation of heavy metals resistant Paenibacillus silvae NC2 from Gold-Copper mine in ZiJin, China.</title>
        <authorList>
            <person name="Xu J."/>
            <person name="Mazhar H.S."/>
            <person name="Rensing C."/>
        </authorList>
    </citation>
    <scope>NUCLEOTIDE SEQUENCE [LARGE SCALE GENOMIC DNA]</scope>
    <source>
        <strain evidence="2 3">NC2</strain>
    </source>
</reference>
<dbReference type="Gene3D" id="3.40.50.720">
    <property type="entry name" value="NAD(P)-binding Rossmann-like Domain"/>
    <property type="match status" value="1"/>
</dbReference>
<sequence>MQKEFKHADIDVRKLDLSNLSSIRAFANVMVENYDRLDILINNEGIMFGPYSKTVDGFENQFGTNHLGHFALTGLLMPLLKKTEASRTAMLSSLAHTMGNLDFEDLNWEGRKVLAAEGLIMIAVFASFMFPEDTIIKSMGLAQFRRNQTCKLGCSRKRMDTRQVARQQTASFDLVQGTV</sequence>
<organism evidence="2 3">
    <name type="scientific">Paenibacillus silvae</name>
    <dbReference type="NCBI Taxonomy" id="1325358"/>
    <lineage>
        <taxon>Bacteria</taxon>
        <taxon>Bacillati</taxon>
        <taxon>Bacillota</taxon>
        <taxon>Bacilli</taxon>
        <taxon>Bacillales</taxon>
        <taxon>Paenibacillaceae</taxon>
        <taxon>Paenibacillus</taxon>
    </lineage>
</organism>
<proteinExistence type="predicted"/>
<keyword evidence="1" id="KW-0560">Oxidoreductase</keyword>
<dbReference type="AlphaFoldDB" id="A0A2W6P5T9"/>
<dbReference type="SUPFAM" id="SSF51735">
    <property type="entry name" value="NAD(P)-binding Rossmann-fold domains"/>
    <property type="match status" value="1"/>
</dbReference>
<evidence type="ECO:0000256" key="1">
    <source>
        <dbReference type="ARBA" id="ARBA00023002"/>
    </source>
</evidence>
<protein>
    <recommendedName>
        <fullName evidence="4">Short-chain dehydrogenase</fullName>
    </recommendedName>
</protein>
<evidence type="ECO:0000313" key="3">
    <source>
        <dbReference type="Proteomes" id="UP000249204"/>
    </source>
</evidence>